<evidence type="ECO:0000256" key="1">
    <source>
        <dbReference type="SAM" id="MobiDB-lite"/>
    </source>
</evidence>
<feature type="compositionally biased region" description="Basic and acidic residues" evidence="1">
    <location>
        <begin position="97"/>
        <end position="114"/>
    </location>
</feature>
<gene>
    <name evidence="2" type="ORF">CALVIDRAFT_149952</name>
</gene>
<keyword evidence="3" id="KW-1185">Reference proteome</keyword>
<reference evidence="2 3" key="1">
    <citation type="journal article" date="2016" name="Mol. Biol. Evol.">
        <title>Comparative Genomics of Early-Diverging Mushroom-Forming Fungi Provides Insights into the Origins of Lignocellulose Decay Capabilities.</title>
        <authorList>
            <person name="Nagy L.G."/>
            <person name="Riley R."/>
            <person name="Tritt A."/>
            <person name="Adam C."/>
            <person name="Daum C."/>
            <person name="Floudas D."/>
            <person name="Sun H."/>
            <person name="Yadav J.S."/>
            <person name="Pangilinan J."/>
            <person name="Larsson K.H."/>
            <person name="Matsuura K."/>
            <person name="Barry K."/>
            <person name="Labutti K."/>
            <person name="Kuo R."/>
            <person name="Ohm R.A."/>
            <person name="Bhattacharya S.S."/>
            <person name="Shirouzu T."/>
            <person name="Yoshinaga Y."/>
            <person name="Martin F.M."/>
            <person name="Grigoriev I.V."/>
            <person name="Hibbett D.S."/>
        </authorList>
    </citation>
    <scope>NUCLEOTIDE SEQUENCE [LARGE SCALE GENOMIC DNA]</scope>
    <source>
        <strain evidence="2 3">TUFC12733</strain>
    </source>
</reference>
<organism evidence="2 3">
    <name type="scientific">Calocera viscosa (strain TUFC12733)</name>
    <dbReference type="NCBI Taxonomy" id="1330018"/>
    <lineage>
        <taxon>Eukaryota</taxon>
        <taxon>Fungi</taxon>
        <taxon>Dikarya</taxon>
        <taxon>Basidiomycota</taxon>
        <taxon>Agaricomycotina</taxon>
        <taxon>Dacrymycetes</taxon>
        <taxon>Dacrymycetales</taxon>
        <taxon>Dacrymycetaceae</taxon>
        <taxon>Calocera</taxon>
    </lineage>
</organism>
<sequence>MILLSVILPDLSKISCARLRRFGTYSEPGTRKQSTQFPRSARRPPDSGLSISLNSTHSIPTHNVGRPLRRDQLLCALCDRLERHIAPVRPARRLARFDAGDDRSAGGGGRERPSGRRCKRRSRPGEREQSRHERPQYPFPVQEIDHVPSVILVFPPILRLGHTTQNAQLHSPLRPLAGR</sequence>
<proteinExistence type="predicted"/>
<feature type="region of interest" description="Disordered" evidence="1">
    <location>
        <begin position="97"/>
        <end position="141"/>
    </location>
</feature>
<accession>A0A167LI55</accession>
<feature type="compositionally biased region" description="Polar residues" evidence="1">
    <location>
        <begin position="49"/>
        <end position="61"/>
    </location>
</feature>
<dbReference type="EMBL" id="KV417287">
    <property type="protein sequence ID" value="KZO95718.1"/>
    <property type="molecule type" value="Genomic_DNA"/>
</dbReference>
<name>A0A167LI55_CALVF</name>
<protein>
    <submittedName>
        <fullName evidence="2">Uncharacterized protein</fullName>
    </submittedName>
</protein>
<feature type="region of interest" description="Disordered" evidence="1">
    <location>
        <begin position="26"/>
        <end position="64"/>
    </location>
</feature>
<feature type="compositionally biased region" description="Basic and acidic residues" evidence="1">
    <location>
        <begin position="123"/>
        <end position="135"/>
    </location>
</feature>
<dbReference type="AlphaFoldDB" id="A0A167LI55"/>
<evidence type="ECO:0000313" key="3">
    <source>
        <dbReference type="Proteomes" id="UP000076738"/>
    </source>
</evidence>
<dbReference type="Proteomes" id="UP000076738">
    <property type="component" value="Unassembled WGS sequence"/>
</dbReference>
<evidence type="ECO:0000313" key="2">
    <source>
        <dbReference type="EMBL" id="KZO95718.1"/>
    </source>
</evidence>